<dbReference type="SUPFAM" id="SSF52087">
    <property type="entry name" value="CRAL/TRIO domain"/>
    <property type="match status" value="1"/>
</dbReference>
<evidence type="ECO:0000313" key="2">
    <source>
        <dbReference type="Proteomes" id="UP000499080"/>
    </source>
</evidence>
<dbReference type="InterPro" id="IPR036865">
    <property type="entry name" value="CRAL-TRIO_dom_sf"/>
</dbReference>
<name>A0A4Y2R7C0_ARAVE</name>
<evidence type="ECO:0000313" key="1">
    <source>
        <dbReference type="EMBL" id="GBN71336.1"/>
    </source>
</evidence>
<comment type="caution">
    <text evidence="1">The sequence shown here is derived from an EMBL/GenBank/DDBJ whole genome shotgun (WGS) entry which is preliminary data.</text>
</comment>
<dbReference type="SUPFAM" id="SSF101576">
    <property type="entry name" value="Supernatant protein factor (SPF), C-terminal domain"/>
    <property type="match status" value="1"/>
</dbReference>
<dbReference type="Gene3D" id="3.40.525.10">
    <property type="entry name" value="CRAL-TRIO lipid binding domain"/>
    <property type="match status" value="1"/>
</dbReference>
<gene>
    <name evidence="1" type="primary">Sec14l2_7</name>
    <name evidence="1" type="ORF">AVEN_190771_1</name>
</gene>
<accession>A0A4Y2R7C0</accession>
<dbReference type="EMBL" id="BGPR01015969">
    <property type="protein sequence ID" value="GBN71336.1"/>
    <property type="molecule type" value="Genomic_DNA"/>
</dbReference>
<protein>
    <submittedName>
        <fullName evidence="1">SEC14-like protein 2</fullName>
    </submittedName>
</protein>
<dbReference type="PANTHER" id="PTHR23324">
    <property type="entry name" value="SEC14 RELATED PROTEIN"/>
    <property type="match status" value="1"/>
</dbReference>
<sequence length="154" mass="17774">MSWLKEHVGSISEGYQEDLLQKIDADDLPAFLGGNRTDPDDNPLCPSFITHGQKVPKRYYLRHAEKKLSKAPDVEKLTVTRNSKEERCFEVKEPGSYLEWEFETKTKDIGFVIYYIEDAAEEPQAVELIPKQRIDTCYEPEKGLFKCEKPGKCK</sequence>
<dbReference type="PANTHER" id="PTHR23324:SF83">
    <property type="entry name" value="SEC14-LIKE PROTEIN 2"/>
    <property type="match status" value="1"/>
</dbReference>
<dbReference type="AlphaFoldDB" id="A0A4Y2R7C0"/>
<proteinExistence type="predicted"/>
<keyword evidence="2" id="KW-1185">Reference proteome</keyword>
<dbReference type="GO" id="GO:0005737">
    <property type="term" value="C:cytoplasm"/>
    <property type="evidence" value="ECO:0007669"/>
    <property type="project" value="TreeGrafter"/>
</dbReference>
<dbReference type="OrthoDB" id="6434899at2759"/>
<dbReference type="InterPro" id="IPR051064">
    <property type="entry name" value="SEC14/CRAL-TRIO_domain"/>
</dbReference>
<reference evidence="1 2" key="1">
    <citation type="journal article" date="2019" name="Sci. Rep.">
        <title>Orb-weaving spider Araneus ventricosus genome elucidates the spidroin gene catalogue.</title>
        <authorList>
            <person name="Kono N."/>
            <person name="Nakamura H."/>
            <person name="Ohtoshi R."/>
            <person name="Moran D.A.P."/>
            <person name="Shinohara A."/>
            <person name="Yoshida Y."/>
            <person name="Fujiwara M."/>
            <person name="Mori M."/>
            <person name="Tomita M."/>
            <person name="Arakawa K."/>
        </authorList>
    </citation>
    <scope>NUCLEOTIDE SEQUENCE [LARGE SCALE GENOMIC DNA]</scope>
</reference>
<dbReference type="Gene3D" id="2.60.120.680">
    <property type="entry name" value="GOLD domain"/>
    <property type="match status" value="1"/>
</dbReference>
<dbReference type="InterPro" id="IPR036598">
    <property type="entry name" value="GOLD_dom_sf"/>
</dbReference>
<organism evidence="1 2">
    <name type="scientific">Araneus ventricosus</name>
    <name type="common">Orbweaver spider</name>
    <name type="synonym">Epeira ventricosa</name>
    <dbReference type="NCBI Taxonomy" id="182803"/>
    <lineage>
        <taxon>Eukaryota</taxon>
        <taxon>Metazoa</taxon>
        <taxon>Ecdysozoa</taxon>
        <taxon>Arthropoda</taxon>
        <taxon>Chelicerata</taxon>
        <taxon>Arachnida</taxon>
        <taxon>Araneae</taxon>
        <taxon>Araneomorphae</taxon>
        <taxon>Entelegynae</taxon>
        <taxon>Araneoidea</taxon>
        <taxon>Araneidae</taxon>
        <taxon>Araneus</taxon>
    </lineage>
</organism>
<dbReference type="Proteomes" id="UP000499080">
    <property type="component" value="Unassembled WGS sequence"/>
</dbReference>